<feature type="compositionally biased region" description="Basic and acidic residues" evidence="1">
    <location>
        <begin position="114"/>
        <end position="143"/>
    </location>
</feature>
<evidence type="ECO:0008006" key="4">
    <source>
        <dbReference type="Google" id="ProtNLM"/>
    </source>
</evidence>
<dbReference type="Proteomes" id="UP000196138">
    <property type="component" value="Chromosome"/>
</dbReference>
<reference evidence="2 3" key="1">
    <citation type="submission" date="2017-05" db="EMBL/GenBank/DDBJ databases">
        <authorList>
            <person name="Song R."/>
            <person name="Chenine A.L."/>
            <person name="Ruprecht R.M."/>
        </authorList>
    </citation>
    <scope>NUCLEOTIDE SEQUENCE [LARGE SCALE GENOMIC DNA]</scope>
    <source>
        <strain evidence="2 3">DSM 26136</strain>
    </source>
</reference>
<dbReference type="EMBL" id="CP021455">
    <property type="protein sequence ID" value="ARU04521.1"/>
    <property type="molecule type" value="Genomic_DNA"/>
</dbReference>
<keyword evidence="3" id="KW-1185">Reference proteome</keyword>
<evidence type="ECO:0000256" key="1">
    <source>
        <dbReference type="SAM" id="MobiDB-lite"/>
    </source>
</evidence>
<sequence>MTPSPPLRPHAPRRPRPPWRWLVALALLVALGHAVLLDGLYGLRQPHSLLAQMAAPMYTRVLTPSEAPPPAAAASAVAAAAVPERLQSRTIAPAVPEAPEAPEAPAPAATASAARDDASAEAARRERVQARERREQARQEARQAARQQANAARDEALQQARQKARREERLARAAAAQPLAPASSAEPGTGTDSGTNNGDTPTSHTDTAAALAAAGSSPQGATGAGASPSSTGQTAAVAGSSNLGADPFTGASASQLASQLTSPSTHPMTGQSASASADPRAQPGSANLPPRHANPAASPGQPPDTLTAARDGASAAQASGARTATGSGHGGASAKVADAWPPNTRLAYTLRGNYRGELHGTARVLWQTSGTQYQAQVELDLGLLASMRLTSQGELTAQSLVPRVYEELMRKKRRNVRLGTESLHLANDETLPRPPGVQDTASQFIELSHRFASGQVPLAVGQTVNFALARPNRVAQWTYDVVEDTQLQLPQLGTTRALLVKPRPIEGDTKGISAQMWLAPSLQYLPVRILLTTGNGDQQVDLLLQQVDQGDAPR</sequence>
<evidence type="ECO:0000313" key="2">
    <source>
        <dbReference type="EMBL" id="ARU04521.1"/>
    </source>
</evidence>
<dbReference type="KEGG" id="cser:CCO03_07370"/>
<dbReference type="InterPro" id="IPR021457">
    <property type="entry name" value="DUF3108"/>
</dbReference>
<feature type="region of interest" description="Disordered" evidence="1">
    <location>
        <begin position="95"/>
        <end position="337"/>
    </location>
</feature>
<feature type="compositionally biased region" description="Polar residues" evidence="1">
    <location>
        <begin position="266"/>
        <end position="275"/>
    </location>
</feature>
<dbReference type="RefSeq" id="WP_087279252.1">
    <property type="nucleotide sequence ID" value="NZ_CP021455.1"/>
</dbReference>
<protein>
    <recommendedName>
        <fullName evidence="4">DUF3108 domain-containing protein</fullName>
    </recommendedName>
</protein>
<feature type="compositionally biased region" description="Low complexity" evidence="1">
    <location>
        <begin position="307"/>
        <end position="326"/>
    </location>
</feature>
<evidence type="ECO:0000313" key="3">
    <source>
        <dbReference type="Proteomes" id="UP000196138"/>
    </source>
</evidence>
<feature type="compositionally biased region" description="Low complexity" evidence="1">
    <location>
        <begin position="95"/>
        <end position="113"/>
    </location>
</feature>
<gene>
    <name evidence="2" type="ORF">CCO03_07370</name>
</gene>
<organism evidence="2 3">
    <name type="scientific">Comamonas serinivorans</name>
    <dbReference type="NCBI Taxonomy" id="1082851"/>
    <lineage>
        <taxon>Bacteria</taxon>
        <taxon>Pseudomonadati</taxon>
        <taxon>Pseudomonadota</taxon>
        <taxon>Betaproteobacteria</taxon>
        <taxon>Burkholderiales</taxon>
        <taxon>Comamonadaceae</taxon>
        <taxon>Comamonas</taxon>
    </lineage>
</organism>
<accession>A0A1Y0EM44</accession>
<name>A0A1Y0EM44_9BURK</name>
<feature type="compositionally biased region" description="Low complexity" evidence="1">
    <location>
        <begin position="252"/>
        <end position="265"/>
    </location>
</feature>
<feature type="compositionally biased region" description="Low complexity" evidence="1">
    <location>
        <begin position="144"/>
        <end position="161"/>
    </location>
</feature>
<dbReference type="Pfam" id="PF11306">
    <property type="entry name" value="DUF3108"/>
    <property type="match status" value="1"/>
</dbReference>
<dbReference type="AlphaFoldDB" id="A0A1Y0EM44"/>
<proteinExistence type="predicted"/>
<dbReference type="OrthoDB" id="8526020at2"/>
<feature type="compositionally biased region" description="Polar residues" evidence="1">
    <location>
        <begin position="227"/>
        <end position="243"/>
    </location>
</feature>
<feature type="compositionally biased region" description="Low complexity" evidence="1">
    <location>
        <begin position="172"/>
        <end position="214"/>
    </location>
</feature>